<feature type="region of interest" description="Disordered" evidence="1">
    <location>
        <begin position="1"/>
        <end position="35"/>
    </location>
</feature>
<accession>A0ABT9ZC88</accession>
<feature type="compositionally biased region" description="Basic and acidic residues" evidence="1">
    <location>
        <begin position="1"/>
        <end position="25"/>
    </location>
</feature>
<evidence type="ECO:0000256" key="1">
    <source>
        <dbReference type="SAM" id="MobiDB-lite"/>
    </source>
</evidence>
<proteinExistence type="predicted"/>
<evidence type="ECO:0000313" key="2">
    <source>
        <dbReference type="EMBL" id="MDQ0229874.1"/>
    </source>
</evidence>
<comment type="caution">
    <text evidence="2">The sequence shown here is derived from an EMBL/GenBank/DDBJ whole genome shotgun (WGS) entry which is preliminary data.</text>
</comment>
<evidence type="ECO:0000313" key="3">
    <source>
        <dbReference type="Proteomes" id="UP001234495"/>
    </source>
</evidence>
<name>A0ABT9ZC88_9BACI</name>
<organism evidence="2 3">
    <name type="scientific">Metabacillus malikii</name>
    <dbReference type="NCBI Taxonomy" id="1504265"/>
    <lineage>
        <taxon>Bacteria</taxon>
        <taxon>Bacillati</taxon>
        <taxon>Bacillota</taxon>
        <taxon>Bacilli</taxon>
        <taxon>Bacillales</taxon>
        <taxon>Bacillaceae</taxon>
        <taxon>Metabacillus</taxon>
    </lineage>
</organism>
<dbReference type="EMBL" id="JAUSUD010000003">
    <property type="protein sequence ID" value="MDQ0229874.1"/>
    <property type="molecule type" value="Genomic_DNA"/>
</dbReference>
<sequence length="35" mass="4222">MKTKMKLVERRNVLHPPHEDQNDHVRMKKQPSSIL</sequence>
<reference evidence="2 3" key="1">
    <citation type="submission" date="2023-07" db="EMBL/GenBank/DDBJ databases">
        <title>Genomic Encyclopedia of Type Strains, Phase IV (KMG-IV): sequencing the most valuable type-strain genomes for metagenomic binning, comparative biology and taxonomic classification.</title>
        <authorList>
            <person name="Goeker M."/>
        </authorList>
    </citation>
    <scope>NUCLEOTIDE SEQUENCE [LARGE SCALE GENOMIC DNA]</scope>
    <source>
        <strain evidence="2 3">DSM 29005</strain>
    </source>
</reference>
<dbReference type="Proteomes" id="UP001234495">
    <property type="component" value="Unassembled WGS sequence"/>
</dbReference>
<keyword evidence="3" id="KW-1185">Reference proteome</keyword>
<gene>
    <name evidence="2" type="ORF">J2S19_001126</name>
</gene>
<protein>
    <submittedName>
        <fullName evidence="2">Uncharacterized protein</fullName>
    </submittedName>
</protein>